<dbReference type="AlphaFoldDB" id="A0A392SXJ9"/>
<dbReference type="EMBL" id="LXQA010452781">
    <property type="protein sequence ID" value="MCI52785.1"/>
    <property type="molecule type" value="Genomic_DNA"/>
</dbReference>
<feature type="non-terminal residue" evidence="1">
    <location>
        <position position="31"/>
    </location>
</feature>
<dbReference type="Proteomes" id="UP000265520">
    <property type="component" value="Unassembled WGS sequence"/>
</dbReference>
<evidence type="ECO:0000313" key="2">
    <source>
        <dbReference type="Proteomes" id="UP000265520"/>
    </source>
</evidence>
<organism evidence="1 2">
    <name type="scientific">Trifolium medium</name>
    <dbReference type="NCBI Taxonomy" id="97028"/>
    <lineage>
        <taxon>Eukaryota</taxon>
        <taxon>Viridiplantae</taxon>
        <taxon>Streptophyta</taxon>
        <taxon>Embryophyta</taxon>
        <taxon>Tracheophyta</taxon>
        <taxon>Spermatophyta</taxon>
        <taxon>Magnoliopsida</taxon>
        <taxon>eudicotyledons</taxon>
        <taxon>Gunneridae</taxon>
        <taxon>Pentapetalae</taxon>
        <taxon>rosids</taxon>
        <taxon>fabids</taxon>
        <taxon>Fabales</taxon>
        <taxon>Fabaceae</taxon>
        <taxon>Papilionoideae</taxon>
        <taxon>50 kb inversion clade</taxon>
        <taxon>NPAAA clade</taxon>
        <taxon>Hologalegina</taxon>
        <taxon>IRL clade</taxon>
        <taxon>Trifolieae</taxon>
        <taxon>Trifolium</taxon>
    </lineage>
</organism>
<proteinExistence type="predicted"/>
<sequence>MAMGRGEAGTDFVLPKFIKSGFLQTHSNFER</sequence>
<accession>A0A392SXJ9</accession>
<keyword evidence="2" id="KW-1185">Reference proteome</keyword>
<evidence type="ECO:0000313" key="1">
    <source>
        <dbReference type="EMBL" id="MCI52785.1"/>
    </source>
</evidence>
<protein>
    <submittedName>
        <fullName evidence="1">Uncharacterized protein</fullName>
    </submittedName>
</protein>
<name>A0A392SXJ9_9FABA</name>
<reference evidence="1 2" key="1">
    <citation type="journal article" date="2018" name="Front. Plant Sci.">
        <title>Red Clover (Trifolium pratense) and Zigzag Clover (T. medium) - A Picture of Genomic Similarities and Differences.</title>
        <authorList>
            <person name="Dluhosova J."/>
            <person name="Istvanek J."/>
            <person name="Nedelnik J."/>
            <person name="Repkova J."/>
        </authorList>
    </citation>
    <scope>NUCLEOTIDE SEQUENCE [LARGE SCALE GENOMIC DNA]</scope>
    <source>
        <strain evidence="2">cv. 10/8</strain>
        <tissue evidence="1">Leaf</tissue>
    </source>
</reference>
<comment type="caution">
    <text evidence="1">The sequence shown here is derived from an EMBL/GenBank/DDBJ whole genome shotgun (WGS) entry which is preliminary data.</text>
</comment>